<proteinExistence type="predicted"/>
<dbReference type="EMBL" id="UGHX01000001">
    <property type="protein sequence ID" value="STP10375.1"/>
    <property type="molecule type" value="Genomic_DNA"/>
</dbReference>
<gene>
    <name evidence="1" type="ORF">NCTC12219_00234</name>
</gene>
<evidence type="ECO:0000313" key="2">
    <source>
        <dbReference type="Proteomes" id="UP000255103"/>
    </source>
</evidence>
<protein>
    <submittedName>
        <fullName evidence="1">Uncharacterized protein</fullName>
    </submittedName>
</protein>
<accession>A0A377JSZ6</accession>
<dbReference type="RefSeq" id="WP_115721264.1">
    <property type="nucleotide sequence ID" value="NZ_UGHX01000001.1"/>
</dbReference>
<dbReference type="Proteomes" id="UP000255103">
    <property type="component" value="Unassembled WGS sequence"/>
</dbReference>
<organism evidence="1 2">
    <name type="scientific">Helicobacter cinaedi</name>
    <dbReference type="NCBI Taxonomy" id="213"/>
    <lineage>
        <taxon>Bacteria</taxon>
        <taxon>Pseudomonadati</taxon>
        <taxon>Campylobacterota</taxon>
        <taxon>Epsilonproteobacteria</taxon>
        <taxon>Campylobacterales</taxon>
        <taxon>Helicobacteraceae</taxon>
        <taxon>Helicobacter</taxon>
    </lineage>
</organism>
<reference evidence="1 2" key="1">
    <citation type="submission" date="2018-06" db="EMBL/GenBank/DDBJ databases">
        <authorList>
            <consortium name="Pathogen Informatics"/>
            <person name="Doyle S."/>
        </authorList>
    </citation>
    <scope>NUCLEOTIDE SEQUENCE [LARGE SCALE GENOMIC DNA]</scope>
    <source>
        <strain evidence="1 2">NCTC12219</strain>
    </source>
</reference>
<name>A0A377JSZ6_9HELI</name>
<evidence type="ECO:0000313" key="1">
    <source>
        <dbReference type="EMBL" id="STP10375.1"/>
    </source>
</evidence>
<dbReference type="AlphaFoldDB" id="A0A377JSZ6"/>
<sequence length="131" mass="14770">MKQVCESANQAGARILEQILARAGLNPYVIIGYGEFGLSPRVDSAKRAVERTLERLEKYGEHRQTKGATQEILRVQNLILFAPPLELHSLLSLVDSNVDIDIYMGRESSIESMELFASCGVVRYYKDCKFM</sequence>